<keyword evidence="2" id="KW-0560">Oxidoreductase</keyword>
<comment type="caution">
    <text evidence="5">The sequence shown here is derived from an EMBL/GenBank/DDBJ whole genome shotgun (WGS) entry which is preliminary data.</text>
</comment>
<sequence length="497" mass="56833">MDVYKNLNLTEPVIEKIIISDSFRKGEKGNSYKTKTDDNSRKIYTFLFAQLSECLSKASQDYHSYNHNDPLRIEDGRKVRSYSTDLIFASRTLQTRTGGASGVLILSNCCFYTSAESFRNILHINCFLVFELLPLVIMPLRNEIVVVTGSSGFLGQHIVKLLQEEDTECGEIRLFDRRPYVNNLGHTETKPMKHYVADVRDRDALTKALTGADCVIHVAGVVDVSPFPNVDDMVSTNVEGTRNVIETCIQKNVSRLVFASTTDMVCGSEHIFYGTESTTPIPTTFMIGKYGETKCQAEKLVLEASGKLLANGERTLRTISLRPVPLYGEEDKHFIYKVLKYIKKNNSYYLRVRSLDERLQICYVGNAAWAHIRAKSRLAKDETVSGEAFFITDDTPIIDIHEHIRLYAEARHFKVSGFVFPYWLAWIILSLIYLLVRVINVFVRFDVDIPNVNELNYSCSTFFFNRSKSTLRLDYQPMYNPERANDLAMQYYKSVEL</sequence>
<organism evidence="5 6">
    <name type="scientific">Araneus ventricosus</name>
    <name type="common">Orbweaver spider</name>
    <name type="synonym">Epeira ventricosa</name>
    <dbReference type="NCBI Taxonomy" id="182803"/>
    <lineage>
        <taxon>Eukaryota</taxon>
        <taxon>Metazoa</taxon>
        <taxon>Ecdysozoa</taxon>
        <taxon>Arthropoda</taxon>
        <taxon>Chelicerata</taxon>
        <taxon>Arachnida</taxon>
        <taxon>Araneae</taxon>
        <taxon>Araneomorphae</taxon>
        <taxon>Entelegynae</taxon>
        <taxon>Araneoidea</taxon>
        <taxon>Araneidae</taxon>
        <taxon>Araneus</taxon>
    </lineage>
</organism>
<evidence type="ECO:0000256" key="2">
    <source>
        <dbReference type="ARBA" id="ARBA00023002"/>
    </source>
</evidence>
<keyword evidence="5" id="KW-0413">Isomerase</keyword>
<accession>A0A4Y2B1P5</accession>
<dbReference type="InterPro" id="IPR002225">
    <property type="entry name" value="3Beta_OHSteriod_DH/Estase"/>
</dbReference>
<evidence type="ECO:0000313" key="5">
    <source>
        <dbReference type="EMBL" id="GBL85898.1"/>
    </source>
</evidence>
<dbReference type="SUPFAM" id="SSF51735">
    <property type="entry name" value="NAD(P)-binding Rossmann-fold domains"/>
    <property type="match status" value="1"/>
</dbReference>
<evidence type="ECO:0000313" key="6">
    <source>
        <dbReference type="Proteomes" id="UP000499080"/>
    </source>
</evidence>
<dbReference type="InterPro" id="IPR050177">
    <property type="entry name" value="Lipid_A_modif_metabolic_enz"/>
</dbReference>
<protein>
    <submittedName>
        <fullName evidence="5">3 beta-hydroxysteroid dehydrogenase/Delta 5--&gt;4-isomerase type 3</fullName>
    </submittedName>
</protein>
<dbReference type="Gene3D" id="3.40.50.720">
    <property type="entry name" value="NAD(P)-binding Rossmann-like Domain"/>
    <property type="match status" value="1"/>
</dbReference>
<dbReference type="Proteomes" id="UP000499080">
    <property type="component" value="Unassembled WGS sequence"/>
</dbReference>
<keyword evidence="3" id="KW-0472">Membrane</keyword>
<keyword evidence="6" id="KW-1185">Reference proteome</keyword>
<dbReference type="EMBL" id="BGPR01000045">
    <property type="protein sequence ID" value="GBL85898.1"/>
    <property type="molecule type" value="Genomic_DNA"/>
</dbReference>
<comment type="similarity">
    <text evidence="1">Belongs to the 3-beta-HSD family.</text>
</comment>
<name>A0A4Y2B1P5_ARAVE</name>
<feature type="transmembrane region" description="Helical" evidence="3">
    <location>
        <begin position="418"/>
        <end position="436"/>
    </location>
</feature>
<gene>
    <name evidence="5" type="primary">Hsd3b3</name>
    <name evidence="5" type="ORF">AVEN_63214_1</name>
</gene>
<keyword evidence="3" id="KW-0812">Transmembrane</keyword>
<dbReference type="Pfam" id="PF01073">
    <property type="entry name" value="3Beta_HSD"/>
    <property type="match status" value="1"/>
</dbReference>
<dbReference type="FunFam" id="3.40.50.720:FF:000495">
    <property type="entry name" value="3 hydroxysteroid dehydrogenase, putative"/>
    <property type="match status" value="1"/>
</dbReference>
<dbReference type="OrthoDB" id="2735536at2759"/>
<evidence type="ECO:0000256" key="1">
    <source>
        <dbReference type="ARBA" id="ARBA00009219"/>
    </source>
</evidence>
<dbReference type="InterPro" id="IPR036291">
    <property type="entry name" value="NAD(P)-bd_dom_sf"/>
</dbReference>
<dbReference type="PANTHER" id="PTHR43245:SF51">
    <property type="entry name" value="SHORT CHAIN DEHYDROGENASE_REDUCTASE FAMILY 42E, MEMBER 2"/>
    <property type="match status" value="1"/>
</dbReference>
<dbReference type="GO" id="GO:0016616">
    <property type="term" value="F:oxidoreductase activity, acting on the CH-OH group of donors, NAD or NADP as acceptor"/>
    <property type="evidence" value="ECO:0007669"/>
    <property type="project" value="InterPro"/>
</dbReference>
<dbReference type="PANTHER" id="PTHR43245">
    <property type="entry name" value="BIFUNCTIONAL POLYMYXIN RESISTANCE PROTEIN ARNA"/>
    <property type="match status" value="1"/>
</dbReference>
<evidence type="ECO:0000256" key="3">
    <source>
        <dbReference type="SAM" id="Phobius"/>
    </source>
</evidence>
<dbReference type="GO" id="GO:0006694">
    <property type="term" value="P:steroid biosynthetic process"/>
    <property type="evidence" value="ECO:0007669"/>
    <property type="project" value="InterPro"/>
</dbReference>
<feature type="domain" description="3-beta hydroxysteroid dehydrogenase/isomerase" evidence="4">
    <location>
        <begin position="146"/>
        <end position="404"/>
    </location>
</feature>
<evidence type="ECO:0000259" key="4">
    <source>
        <dbReference type="Pfam" id="PF01073"/>
    </source>
</evidence>
<dbReference type="GO" id="GO:0016853">
    <property type="term" value="F:isomerase activity"/>
    <property type="evidence" value="ECO:0007669"/>
    <property type="project" value="UniProtKB-KW"/>
</dbReference>
<keyword evidence="3" id="KW-1133">Transmembrane helix</keyword>
<dbReference type="AlphaFoldDB" id="A0A4Y2B1P5"/>
<proteinExistence type="inferred from homology"/>
<reference evidence="5 6" key="1">
    <citation type="journal article" date="2019" name="Sci. Rep.">
        <title>Orb-weaving spider Araneus ventricosus genome elucidates the spidroin gene catalogue.</title>
        <authorList>
            <person name="Kono N."/>
            <person name="Nakamura H."/>
            <person name="Ohtoshi R."/>
            <person name="Moran D.A.P."/>
            <person name="Shinohara A."/>
            <person name="Yoshida Y."/>
            <person name="Fujiwara M."/>
            <person name="Mori M."/>
            <person name="Tomita M."/>
            <person name="Arakawa K."/>
        </authorList>
    </citation>
    <scope>NUCLEOTIDE SEQUENCE [LARGE SCALE GENOMIC DNA]</scope>
</reference>